<dbReference type="EMBL" id="JAKVPY010000009">
    <property type="protein sequence ID" value="MCH4563374.1"/>
    <property type="molecule type" value="Genomic_DNA"/>
</dbReference>
<dbReference type="RefSeq" id="WP_240568083.1">
    <property type="nucleotide sequence ID" value="NZ_JAKVPY010000009.1"/>
</dbReference>
<dbReference type="Pfam" id="PF21448">
    <property type="entry name" value="DNMK"/>
    <property type="match status" value="1"/>
</dbReference>
<proteinExistence type="predicted"/>
<evidence type="ECO:0000313" key="2">
    <source>
        <dbReference type="Proteomes" id="UP001202117"/>
    </source>
</evidence>
<organism evidence="1 2">
    <name type="scientific">Halomonas flagellata</name>
    <dbReference type="NCBI Taxonomy" id="2920385"/>
    <lineage>
        <taxon>Bacteria</taxon>
        <taxon>Pseudomonadati</taxon>
        <taxon>Pseudomonadota</taxon>
        <taxon>Gammaproteobacteria</taxon>
        <taxon>Oceanospirillales</taxon>
        <taxon>Halomonadaceae</taxon>
        <taxon>Halomonas</taxon>
    </lineage>
</organism>
<dbReference type="InterPro" id="IPR048444">
    <property type="entry name" value="DNMK"/>
</dbReference>
<reference evidence="1 2" key="1">
    <citation type="submission" date="2022-02" db="EMBL/GenBank/DDBJ databases">
        <title>Halomonas fukangensis sp. nov., a halophilic bacterium isolated from a bulk soil of Kalidium foliatum at Fukang.</title>
        <authorList>
            <person name="Huang Y."/>
        </authorList>
    </citation>
    <scope>NUCLEOTIDE SEQUENCE [LARGE SCALE GENOMIC DNA]</scope>
    <source>
        <strain evidence="1 2">EGI 63088</strain>
    </source>
</reference>
<sequence>MTLKLLIGLTGAARCGKSTAQRIIADRYGLARINFADPIKDALGAMLDLDDRHLNGELKEQPLPWLGKSPRELMQTLGTEWGRDLVAPDLWTRVARQRLAQLEDAEGDAFQGAVFSDVRTPQEAEWIRTHGGTVIHLYRPGTAPVRPHATELGVALHRLDRVITNGGDLDELNARLTLAMDELIDQATTREGRS</sequence>
<name>A0ABS9RU44_9GAMM</name>
<evidence type="ECO:0000313" key="1">
    <source>
        <dbReference type="EMBL" id="MCH4563374.1"/>
    </source>
</evidence>
<comment type="caution">
    <text evidence="1">The sequence shown here is derived from an EMBL/GenBank/DDBJ whole genome shotgun (WGS) entry which is preliminary data.</text>
</comment>
<dbReference type="Gene3D" id="3.40.50.300">
    <property type="entry name" value="P-loop containing nucleotide triphosphate hydrolases"/>
    <property type="match status" value="1"/>
</dbReference>
<dbReference type="SUPFAM" id="SSF52540">
    <property type="entry name" value="P-loop containing nucleoside triphosphate hydrolases"/>
    <property type="match status" value="1"/>
</dbReference>
<evidence type="ECO:0008006" key="3">
    <source>
        <dbReference type="Google" id="ProtNLM"/>
    </source>
</evidence>
<keyword evidence="2" id="KW-1185">Reference proteome</keyword>
<protein>
    <recommendedName>
        <fullName evidence="3">Deoxynucleotide monophosphate kinase</fullName>
    </recommendedName>
</protein>
<dbReference type="InterPro" id="IPR027417">
    <property type="entry name" value="P-loop_NTPase"/>
</dbReference>
<gene>
    <name evidence="1" type="ORF">MKP05_09550</name>
</gene>
<dbReference type="Proteomes" id="UP001202117">
    <property type="component" value="Unassembled WGS sequence"/>
</dbReference>
<accession>A0ABS9RU44</accession>